<dbReference type="Proteomes" id="UP000662637">
    <property type="component" value="Unassembled WGS sequence"/>
</dbReference>
<dbReference type="AlphaFoldDB" id="A0A5E4BJ68"/>
<proteinExistence type="predicted"/>
<protein>
    <submittedName>
        <fullName evidence="3">Uncharacterized protein</fullName>
    </submittedName>
</protein>
<reference evidence="2" key="2">
    <citation type="submission" date="2020-08" db="EMBL/GenBank/DDBJ databases">
        <authorList>
            <person name="Shumante A."/>
            <person name="Zimin A.V."/>
            <person name="Puiu D."/>
            <person name="Salzberg S.L."/>
        </authorList>
    </citation>
    <scope>NUCLEOTIDE SEQUENCE</scope>
    <source>
        <strain evidence="2">WC2-LM</strain>
        <tissue evidence="2">Liver</tissue>
    </source>
</reference>
<feature type="compositionally biased region" description="Low complexity" evidence="1">
    <location>
        <begin position="93"/>
        <end position="106"/>
    </location>
</feature>
<name>A0A5E4BJ68_MARMO</name>
<sequence>MPGWAVEPGVFQAAAAGVGEAGREPASWAVGPVGLPGPPHLPRRGGCGSAAPSLASSQVGSKVQLGSWAVPEPGRPEVFSCRPQAPLWPRRPPSTCGPGCPSAGPSRAPPSPCADRRQYPRGLGQGALCRPALARARLPAQFWGQQWQLPWQVDHRTGLSMAPSSWATVTQCALLLRVSMKSGQPLRLPVPRQLKPRAL</sequence>
<reference evidence="3 4" key="1">
    <citation type="submission" date="2019-04" db="EMBL/GenBank/DDBJ databases">
        <authorList>
            <person name="Alioto T."/>
            <person name="Alioto T."/>
        </authorList>
    </citation>
    <scope>NUCLEOTIDE SEQUENCE [LARGE SCALE GENOMIC DNA]</scope>
</reference>
<feature type="region of interest" description="Disordered" evidence="1">
    <location>
        <begin position="91"/>
        <end position="119"/>
    </location>
</feature>
<organism evidence="3 4">
    <name type="scientific">Marmota monax</name>
    <name type="common">Woodchuck</name>
    <dbReference type="NCBI Taxonomy" id="9995"/>
    <lineage>
        <taxon>Eukaryota</taxon>
        <taxon>Metazoa</taxon>
        <taxon>Chordata</taxon>
        <taxon>Craniata</taxon>
        <taxon>Vertebrata</taxon>
        <taxon>Euteleostomi</taxon>
        <taxon>Mammalia</taxon>
        <taxon>Eutheria</taxon>
        <taxon>Euarchontoglires</taxon>
        <taxon>Glires</taxon>
        <taxon>Rodentia</taxon>
        <taxon>Sciuromorpha</taxon>
        <taxon>Sciuridae</taxon>
        <taxon>Xerinae</taxon>
        <taxon>Marmotini</taxon>
        <taxon>Marmota</taxon>
    </lineage>
</organism>
<evidence type="ECO:0000313" key="3">
    <source>
        <dbReference type="EMBL" id="VTJ69465.1"/>
    </source>
</evidence>
<dbReference type="Proteomes" id="UP000335636">
    <property type="component" value="Unassembled WGS sequence"/>
</dbReference>
<gene>
    <name evidence="2" type="ORF">GHT09_015779</name>
    <name evidence="3" type="ORF">MONAX_5E009756</name>
</gene>
<dbReference type="EMBL" id="WJEC01008717">
    <property type="protein sequence ID" value="KAF7461107.1"/>
    <property type="molecule type" value="Genomic_DNA"/>
</dbReference>
<evidence type="ECO:0000313" key="4">
    <source>
        <dbReference type="Proteomes" id="UP000335636"/>
    </source>
</evidence>
<accession>A0A5E4BJ68</accession>
<dbReference type="EMBL" id="CABDUW010000463">
    <property type="protein sequence ID" value="VTJ69465.1"/>
    <property type="molecule type" value="Genomic_DNA"/>
</dbReference>
<keyword evidence="4" id="KW-1185">Reference proteome</keyword>
<evidence type="ECO:0000256" key="1">
    <source>
        <dbReference type="SAM" id="MobiDB-lite"/>
    </source>
</evidence>
<evidence type="ECO:0000313" key="2">
    <source>
        <dbReference type="EMBL" id="KAF7461107.1"/>
    </source>
</evidence>